<dbReference type="PANTHER" id="PTHR36168">
    <property type="entry name" value="CHROMOSOME 1, WHOLE GENOME SHOTGUN SEQUENCE"/>
    <property type="match status" value="1"/>
</dbReference>
<sequence>MFSSQVLRKNIFPSHSVNRRVRCLQSLRNSRPDLFQSSFSRNFTNVKDAEAGHKAEAVIPEGSKDAESGHKAEEVIPEVSKIPEKKATSLGELQVMGIGILTDFLVAFVLDKVSEYRVSSALENGTRPVPRVMMDEFVRRDQISKDLVKVFQPDKRHSYYHVVCGEHGTGKTTLTQMEAKNVGKGVIYVDIPSNFNYLGQSFGNAINMLFFEDTSITAFLVRKFLSSAMGLTGGESAISFYQWGRAMEIFRRASEVYKEKHGKPPVIIYDNVSQLIPENSKILDMLQDMAKRSADYRTYIAVFVSSEGSVPRRMELRSAWSRAKKPVIEIGDLNKEESMEYLTKKRKINEVEAKKLYELVGGRIVELKSVADDFVAGQSFEVIRQSILDETEKKFQSAQLLPGDQYYEIGKNIICALLSSKEKELRFLEFKKFFNN</sequence>
<dbReference type="SMART" id="SM00382">
    <property type="entry name" value="AAA"/>
    <property type="match status" value="1"/>
</dbReference>
<dbReference type="AlphaFoldDB" id="A0A9N9DXZ9"/>
<accession>A0A9N9DXZ9</accession>
<feature type="non-terminal residue" evidence="2">
    <location>
        <position position="1"/>
    </location>
</feature>
<dbReference type="InterPro" id="IPR003593">
    <property type="entry name" value="AAA+_ATPase"/>
</dbReference>
<gene>
    <name evidence="2" type="ORF">AGERDE_LOCUS11418</name>
</gene>
<proteinExistence type="predicted"/>
<dbReference type="SUPFAM" id="SSF52540">
    <property type="entry name" value="P-loop containing nucleoside triphosphate hydrolases"/>
    <property type="match status" value="1"/>
</dbReference>
<dbReference type="Proteomes" id="UP000789831">
    <property type="component" value="Unassembled WGS sequence"/>
</dbReference>
<feature type="domain" description="AAA+ ATPase" evidence="1">
    <location>
        <begin position="158"/>
        <end position="334"/>
    </location>
</feature>
<dbReference type="Pfam" id="PF01637">
    <property type="entry name" value="ATPase_2"/>
    <property type="match status" value="1"/>
</dbReference>
<dbReference type="InterPro" id="IPR011579">
    <property type="entry name" value="ATPase_dom"/>
</dbReference>
<dbReference type="Gene3D" id="3.40.50.300">
    <property type="entry name" value="P-loop containing nucleotide triphosphate hydrolases"/>
    <property type="match status" value="1"/>
</dbReference>
<dbReference type="InterPro" id="IPR027417">
    <property type="entry name" value="P-loop_NTPase"/>
</dbReference>
<dbReference type="GO" id="GO:0005524">
    <property type="term" value="F:ATP binding"/>
    <property type="evidence" value="ECO:0007669"/>
    <property type="project" value="InterPro"/>
</dbReference>
<dbReference type="PANTHER" id="PTHR36168:SF1">
    <property type="entry name" value="ORC1-LIKE AAA ATPASE DOMAIN-CONTAINING PROTEIN"/>
    <property type="match status" value="1"/>
</dbReference>
<reference evidence="2" key="1">
    <citation type="submission" date="2021-06" db="EMBL/GenBank/DDBJ databases">
        <authorList>
            <person name="Kallberg Y."/>
            <person name="Tangrot J."/>
            <person name="Rosling A."/>
        </authorList>
    </citation>
    <scope>NUCLEOTIDE SEQUENCE</scope>
    <source>
        <strain evidence="2">MT106</strain>
    </source>
</reference>
<dbReference type="EMBL" id="CAJVPL010004797">
    <property type="protein sequence ID" value="CAG8651392.1"/>
    <property type="molecule type" value="Genomic_DNA"/>
</dbReference>
<comment type="caution">
    <text evidence="2">The sequence shown here is derived from an EMBL/GenBank/DDBJ whole genome shotgun (WGS) entry which is preliminary data.</text>
</comment>
<protein>
    <submittedName>
        <fullName evidence="2">6276_t:CDS:1</fullName>
    </submittedName>
</protein>
<evidence type="ECO:0000259" key="1">
    <source>
        <dbReference type="SMART" id="SM00382"/>
    </source>
</evidence>
<keyword evidence="3" id="KW-1185">Reference proteome</keyword>
<evidence type="ECO:0000313" key="3">
    <source>
        <dbReference type="Proteomes" id="UP000789831"/>
    </source>
</evidence>
<organism evidence="2 3">
    <name type="scientific">Ambispora gerdemannii</name>
    <dbReference type="NCBI Taxonomy" id="144530"/>
    <lineage>
        <taxon>Eukaryota</taxon>
        <taxon>Fungi</taxon>
        <taxon>Fungi incertae sedis</taxon>
        <taxon>Mucoromycota</taxon>
        <taxon>Glomeromycotina</taxon>
        <taxon>Glomeromycetes</taxon>
        <taxon>Archaeosporales</taxon>
        <taxon>Ambisporaceae</taxon>
        <taxon>Ambispora</taxon>
    </lineage>
</organism>
<evidence type="ECO:0000313" key="2">
    <source>
        <dbReference type="EMBL" id="CAG8651392.1"/>
    </source>
</evidence>
<name>A0A9N9DXZ9_9GLOM</name>
<dbReference type="OrthoDB" id="511599at2759"/>